<feature type="compositionally biased region" description="Polar residues" evidence="1">
    <location>
        <begin position="460"/>
        <end position="479"/>
    </location>
</feature>
<evidence type="ECO:0000313" key="4">
    <source>
        <dbReference type="Ensembl" id="ENSACAP00000025014.1"/>
    </source>
</evidence>
<evidence type="ECO:0000259" key="2">
    <source>
        <dbReference type="Pfam" id="PF13873"/>
    </source>
</evidence>
<gene>
    <name evidence="4" type="primary">PRDM11</name>
</gene>
<dbReference type="Proteomes" id="UP000001646">
    <property type="component" value="Chromosome 1"/>
</dbReference>
<feature type="region of interest" description="Disordered" evidence="1">
    <location>
        <begin position="307"/>
        <end position="337"/>
    </location>
</feature>
<dbReference type="Ensembl" id="ENSACAT00000049889.1">
    <property type="protein sequence ID" value="ENSACAP00000025014.1"/>
    <property type="gene ID" value="ENSACAG00000014563.3"/>
</dbReference>
<evidence type="ECO:0000259" key="3">
    <source>
        <dbReference type="Pfam" id="PF21549"/>
    </source>
</evidence>
<evidence type="ECO:0000313" key="5">
    <source>
        <dbReference type="Proteomes" id="UP000001646"/>
    </source>
</evidence>
<organism evidence="4 5">
    <name type="scientific">Anolis carolinensis</name>
    <name type="common">Green anole</name>
    <name type="synonym">American chameleon</name>
    <dbReference type="NCBI Taxonomy" id="28377"/>
    <lineage>
        <taxon>Eukaryota</taxon>
        <taxon>Metazoa</taxon>
        <taxon>Chordata</taxon>
        <taxon>Craniata</taxon>
        <taxon>Vertebrata</taxon>
        <taxon>Euteleostomi</taxon>
        <taxon>Lepidosauria</taxon>
        <taxon>Squamata</taxon>
        <taxon>Bifurcata</taxon>
        <taxon>Unidentata</taxon>
        <taxon>Episquamata</taxon>
        <taxon>Toxicofera</taxon>
        <taxon>Iguania</taxon>
        <taxon>Dactyloidae</taxon>
        <taxon>Anolis</taxon>
    </lineage>
</organism>
<feature type="compositionally biased region" description="Polar residues" evidence="1">
    <location>
        <begin position="370"/>
        <end position="385"/>
    </location>
</feature>
<reference evidence="4" key="3">
    <citation type="submission" date="2025-09" db="UniProtKB">
        <authorList>
            <consortium name="Ensembl"/>
        </authorList>
    </citation>
    <scope>IDENTIFICATION</scope>
</reference>
<dbReference type="GeneTree" id="ENSGT00940000159837"/>
<name>A0A803SPX4_ANOCA</name>
<reference evidence="4" key="2">
    <citation type="submission" date="2025-08" db="UniProtKB">
        <authorList>
            <consortium name="Ensembl"/>
        </authorList>
    </citation>
    <scope>IDENTIFICATION</scope>
</reference>
<dbReference type="InterPro" id="IPR001214">
    <property type="entry name" value="SET_dom"/>
</dbReference>
<dbReference type="InterPro" id="IPR028002">
    <property type="entry name" value="Myb_DNA-bind_5"/>
</dbReference>
<reference evidence="4 5" key="1">
    <citation type="submission" date="2009-12" db="EMBL/GenBank/DDBJ databases">
        <title>The Genome Sequence of Anolis carolinensis (Green Anole Lizard).</title>
        <authorList>
            <consortium name="The Genome Sequencing Platform"/>
            <person name="Di Palma F."/>
            <person name="Alfoldi J."/>
            <person name="Heiman D."/>
            <person name="Young S."/>
            <person name="Grabherr M."/>
            <person name="Johnson J."/>
            <person name="Lander E.S."/>
            <person name="Lindblad-Toh K."/>
        </authorList>
    </citation>
    <scope>NUCLEOTIDE SEQUENCE [LARGE SCALE GENOMIC DNA]</scope>
    <source>
        <strain evidence="4 5">JBL SC #1</strain>
    </source>
</reference>
<protein>
    <submittedName>
        <fullName evidence="4">PR/SET domain 11</fullName>
    </submittedName>
</protein>
<dbReference type="InterPro" id="IPR046341">
    <property type="entry name" value="SET_dom_sf"/>
</dbReference>
<dbReference type="Bgee" id="ENSACAG00000014563">
    <property type="expression patterns" value="Expressed in forelimb bud and 13 other cell types or tissues"/>
</dbReference>
<dbReference type="Gene3D" id="2.170.270.10">
    <property type="entry name" value="SET domain"/>
    <property type="match status" value="1"/>
</dbReference>
<feature type="domain" description="Myb/SANT-like DNA-binding" evidence="2">
    <location>
        <begin position="184"/>
        <end position="259"/>
    </location>
</feature>
<dbReference type="Pfam" id="PF21549">
    <property type="entry name" value="PRDM2_PR"/>
    <property type="match status" value="1"/>
</dbReference>
<feature type="region of interest" description="Disordered" evidence="1">
    <location>
        <begin position="460"/>
        <end position="487"/>
    </location>
</feature>
<dbReference type="AlphaFoldDB" id="A0A803SPX4"/>
<proteinExistence type="predicted"/>
<feature type="region of interest" description="Disordered" evidence="1">
    <location>
        <begin position="362"/>
        <end position="386"/>
    </location>
</feature>
<keyword evidence="5" id="KW-1185">Reference proteome</keyword>
<evidence type="ECO:0000256" key="1">
    <source>
        <dbReference type="SAM" id="MobiDB-lite"/>
    </source>
</evidence>
<dbReference type="Pfam" id="PF13873">
    <property type="entry name" value="Myb_DNA-bind_5"/>
    <property type="match status" value="1"/>
</dbReference>
<dbReference type="PANTHER" id="PTHR23098">
    <property type="entry name" value="AGAP001331-PA-RELATED"/>
    <property type="match status" value="1"/>
</dbReference>
<sequence>MSEKLNDCLGEMVTIKTEPCSPCREEEYGQLCSRKVDSQSVDVEPKKLKGKQDLIMSKSFQQVDFWFCESCQEYFVDECPNHGPPMFLSDAPVPIGIPDRAALTVPPGMEVVKEANGERDVRCVGEIIPKGRIYGPYEGKLSSQDKSAGFFSWLIVDKNNRYKSIDGTDETTSNWMRNVTERKRKPKFSREELDILVTEVTWNEARLFGRETIRLSHREREKIWEGIARKITSVSEVPRSVKDIKHRWDDMKRRTKDKLEFMQRSLSSPSSPGRPSAIVLTAHERAIESTLHSSHHIHGFRRADLDVVDSPSTSSDEGEEVPGPSCQHGFSSLQKGTEETDHLSIPSFLNSSSLLDHSDIISQRQKSKHPNSCSPSTSGPSQPHAQSPLFCGFGDQLLDTHLQQTDLLRQFCQDLVAVHRDMANSMLVISQRVPDLTGHVIQMCQTLTHIKNELQNVNSGQISNSRQGANQMTAASESPSELKVELNQSYPKQTPLVLTTRSQKRKHHF</sequence>
<accession>A0A803SPX4</accession>
<dbReference type="PANTHER" id="PTHR23098:SF22">
    <property type="entry name" value="MYB-LIKE DOMAIN-CONTAINING PROTEIN"/>
    <property type="match status" value="1"/>
</dbReference>
<feature type="domain" description="SET" evidence="3">
    <location>
        <begin position="112"/>
        <end position="180"/>
    </location>
</feature>